<dbReference type="EMBL" id="CM003536">
    <property type="protein sequence ID" value="RCV40725.1"/>
    <property type="molecule type" value="Genomic_DNA"/>
</dbReference>
<reference evidence="2" key="1">
    <citation type="journal article" date="2012" name="Nat. Biotechnol.">
        <title>Reference genome sequence of the model plant Setaria.</title>
        <authorList>
            <person name="Bennetzen J.L."/>
            <person name="Schmutz J."/>
            <person name="Wang H."/>
            <person name="Percifield R."/>
            <person name="Hawkins J."/>
            <person name="Pontaroli A.C."/>
            <person name="Estep M."/>
            <person name="Feng L."/>
            <person name="Vaughn J.N."/>
            <person name="Grimwood J."/>
            <person name="Jenkins J."/>
            <person name="Barry K."/>
            <person name="Lindquist E."/>
            <person name="Hellsten U."/>
            <person name="Deshpande S."/>
            <person name="Wang X."/>
            <person name="Wu X."/>
            <person name="Mitros T."/>
            <person name="Triplett J."/>
            <person name="Yang X."/>
            <person name="Ye C.Y."/>
            <person name="Mauro-Herrera M."/>
            <person name="Wang L."/>
            <person name="Li P."/>
            <person name="Sharma M."/>
            <person name="Sharma R."/>
            <person name="Ronald P.C."/>
            <person name="Panaud O."/>
            <person name="Kellogg E.A."/>
            <person name="Brutnell T.P."/>
            <person name="Doust A.N."/>
            <person name="Tuskan G.A."/>
            <person name="Rokhsar D."/>
            <person name="Devos K.M."/>
        </authorList>
    </citation>
    <scope>NUCLEOTIDE SEQUENCE [LARGE SCALE GENOMIC DNA]</scope>
    <source>
        <strain evidence="2">Yugu1</strain>
    </source>
</reference>
<feature type="region of interest" description="Disordered" evidence="1">
    <location>
        <begin position="27"/>
        <end position="57"/>
    </location>
</feature>
<protein>
    <submittedName>
        <fullName evidence="2">Uncharacterized protein</fullName>
    </submittedName>
</protein>
<dbReference type="KEGG" id="sita:101781321"/>
<name>A0A368SE48_SETIT</name>
<evidence type="ECO:0000313" key="2">
    <source>
        <dbReference type="EMBL" id="RCV40725.1"/>
    </source>
</evidence>
<dbReference type="AlphaFoldDB" id="A0A368SE48"/>
<organism evidence="2">
    <name type="scientific">Setaria italica</name>
    <name type="common">Foxtail millet</name>
    <name type="synonym">Panicum italicum</name>
    <dbReference type="NCBI Taxonomy" id="4555"/>
    <lineage>
        <taxon>Eukaryota</taxon>
        <taxon>Viridiplantae</taxon>
        <taxon>Streptophyta</taxon>
        <taxon>Embryophyta</taxon>
        <taxon>Tracheophyta</taxon>
        <taxon>Spermatophyta</taxon>
        <taxon>Magnoliopsida</taxon>
        <taxon>Liliopsida</taxon>
        <taxon>Poales</taxon>
        <taxon>Poaceae</taxon>
        <taxon>PACMAD clade</taxon>
        <taxon>Panicoideae</taxon>
        <taxon>Panicodae</taxon>
        <taxon>Paniceae</taxon>
        <taxon>Cenchrinae</taxon>
        <taxon>Setaria</taxon>
    </lineage>
</organism>
<gene>
    <name evidence="2" type="ORF">SETIT_9G078100v2</name>
</gene>
<sequence>MAGAVGVSLEAFAKIGRPEEAQVVGVEAGRSHQGDGGVGAVAESGTKGVAVQEKRRRNSGVLSDSDSVVCMLMDRFAPA</sequence>
<proteinExistence type="predicted"/>
<accession>A0A368SE48</accession>
<dbReference type="OrthoDB" id="683342at2759"/>
<evidence type="ECO:0000256" key="1">
    <source>
        <dbReference type="SAM" id="MobiDB-lite"/>
    </source>
</evidence>
<reference evidence="2" key="2">
    <citation type="submission" date="2015-07" db="EMBL/GenBank/DDBJ databases">
        <authorList>
            <person name="Noorani M."/>
        </authorList>
    </citation>
    <scope>NUCLEOTIDE SEQUENCE</scope>
    <source>
        <strain evidence="2">Yugu1</strain>
    </source>
</reference>